<evidence type="ECO:0000313" key="1">
    <source>
        <dbReference type="EMBL" id="KKK60723.1"/>
    </source>
</evidence>
<dbReference type="GO" id="GO:0008270">
    <property type="term" value="F:zinc ion binding"/>
    <property type="evidence" value="ECO:0007669"/>
    <property type="project" value="InterPro"/>
</dbReference>
<protein>
    <recommendedName>
        <fullName evidence="2">Zinc finger CHC2-type domain-containing protein</fullName>
    </recommendedName>
</protein>
<dbReference type="GO" id="GO:0006260">
    <property type="term" value="P:DNA replication"/>
    <property type="evidence" value="ECO:0007669"/>
    <property type="project" value="InterPro"/>
</dbReference>
<gene>
    <name evidence="1" type="ORF">LCGC14_3021520</name>
</gene>
<dbReference type="EMBL" id="LAZR01062828">
    <property type="protein sequence ID" value="KKK60723.1"/>
    <property type="molecule type" value="Genomic_DNA"/>
</dbReference>
<organism evidence="1">
    <name type="scientific">marine sediment metagenome</name>
    <dbReference type="NCBI Taxonomy" id="412755"/>
    <lineage>
        <taxon>unclassified sequences</taxon>
        <taxon>metagenomes</taxon>
        <taxon>ecological metagenomes</taxon>
    </lineage>
</organism>
<dbReference type="AlphaFoldDB" id="A0A0F8WVL0"/>
<sequence>MRIEELISKEQQLIPVGEGRYLKGSVNDSLVIDTKRQLFFWNSKGIAGNTVDWLVKIKGMSKEDAYKSLGTHAVIPSPLFYPTKKRKDFVS</sequence>
<evidence type="ECO:0008006" key="2">
    <source>
        <dbReference type="Google" id="ProtNLM"/>
    </source>
</evidence>
<name>A0A0F8WVL0_9ZZZZ</name>
<dbReference type="Gene3D" id="3.90.580.10">
    <property type="entry name" value="Zinc finger, CHC2-type domain"/>
    <property type="match status" value="1"/>
</dbReference>
<accession>A0A0F8WVL0</accession>
<dbReference type="SUPFAM" id="SSF57783">
    <property type="entry name" value="Zinc beta-ribbon"/>
    <property type="match status" value="1"/>
</dbReference>
<proteinExistence type="predicted"/>
<reference evidence="1" key="1">
    <citation type="journal article" date="2015" name="Nature">
        <title>Complex archaea that bridge the gap between prokaryotes and eukaryotes.</title>
        <authorList>
            <person name="Spang A."/>
            <person name="Saw J.H."/>
            <person name="Jorgensen S.L."/>
            <person name="Zaremba-Niedzwiedzka K."/>
            <person name="Martijn J."/>
            <person name="Lind A.E."/>
            <person name="van Eijk R."/>
            <person name="Schleper C."/>
            <person name="Guy L."/>
            <person name="Ettema T.J."/>
        </authorList>
    </citation>
    <scope>NUCLEOTIDE SEQUENCE</scope>
</reference>
<comment type="caution">
    <text evidence="1">The sequence shown here is derived from an EMBL/GenBank/DDBJ whole genome shotgun (WGS) entry which is preliminary data.</text>
</comment>
<dbReference type="InterPro" id="IPR036977">
    <property type="entry name" value="DNA_primase_Znf_CHC2"/>
</dbReference>
<dbReference type="GO" id="GO:0003677">
    <property type="term" value="F:DNA binding"/>
    <property type="evidence" value="ECO:0007669"/>
    <property type="project" value="InterPro"/>
</dbReference>